<feature type="non-terminal residue" evidence="7">
    <location>
        <position position="1"/>
    </location>
</feature>
<keyword evidence="4" id="KW-0496">Mitochondrion</keyword>
<keyword evidence="6" id="KW-1133">Transmembrane helix</keyword>
<keyword evidence="3" id="KW-0999">Mitochondrion inner membrane</keyword>
<protein>
    <submittedName>
        <fullName evidence="7">Uncharacterized protein</fullName>
    </submittedName>
</protein>
<organism evidence="7">
    <name type="scientific">Arion vulgaris</name>
    <dbReference type="NCBI Taxonomy" id="1028688"/>
    <lineage>
        <taxon>Eukaryota</taxon>
        <taxon>Metazoa</taxon>
        <taxon>Spiralia</taxon>
        <taxon>Lophotrochozoa</taxon>
        <taxon>Mollusca</taxon>
        <taxon>Gastropoda</taxon>
        <taxon>Heterobranchia</taxon>
        <taxon>Euthyneura</taxon>
        <taxon>Panpulmonata</taxon>
        <taxon>Eupulmonata</taxon>
        <taxon>Stylommatophora</taxon>
        <taxon>Helicina</taxon>
        <taxon>Arionoidea</taxon>
        <taxon>Arionidae</taxon>
        <taxon>Arion</taxon>
    </lineage>
</organism>
<evidence type="ECO:0000256" key="4">
    <source>
        <dbReference type="ARBA" id="ARBA00023128"/>
    </source>
</evidence>
<comment type="subcellular location">
    <subcellularLocation>
        <location evidence="1">Mitochondrion inner membrane</location>
    </subcellularLocation>
</comment>
<evidence type="ECO:0000313" key="7">
    <source>
        <dbReference type="EMBL" id="CEK70020.1"/>
    </source>
</evidence>
<name>A0A0B6ZQM8_9EUPU</name>
<keyword evidence="6" id="KW-0812">Transmembrane</keyword>
<reference evidence="7" key="1">
    <citation type="submission" date="2014-12" db="EMBL/GenBank/DDBJ databases">
        <title>Insight into the proteome of Arion vulgaris.</title>
        <authorList>
            <person name="Aradska J."/>
            <person name="Bulat T."/>
            <person name="Smidak R."/>
            <person name="Sarate P."/>
            <person name="Gangsoo J."/>
            <person name="Sialana F."/>
            <person name="Bilban M."/>
            <person name="Lubec G."/>
        </authorList>
    </citation>
    <scope>NUCLEOTIDE SEQUENCE</scope>
    <source>
        <tissue evidence="7">Skin</tissue>
    </source>
</reference>
<dbReference type="SUPFAM" id="SSF81419">
    <property type="entry name" value="Mitochondrial cytochrome c oxidase subunit VIIa"/>
    <property type="match status" value="1"/>
</dbReference>
<dbReference type="GO" id="GO:0045277">
    <property type="term" value="C:respiratory chain complex IV"/>
    <property type="evidence" value="ECO:0007669"/>
    <property type="project" value="InterPro"/>
</dbReference>
<accession>A0A0B6ZQM8</accession>
<feature type="transmembrane region" description="Helical" evidence="6">
    <location>
        <begin position="96"/>
        <end position="120"/>
    </location>
</feature>
<dbReference type="GO" id="GO:0005743">
    <property type="term" value="C:mitochondrial inner membrane"/>
    <property type="evidence" value="ECO:0007669"/>
    <property type="project" value="UniProtKB-SubCell"/>
</dbReference>
<evidence type="ECO:0000256" key="2">
    <source>
        <dbReference type="ARBA" id="ARBA00009331"/>
    </source>
</evidence>
<gene>
    <name evidence="7" type="primary">ORF72499</name>
</gene>
<evidence type="ECO:0000256" key="5">
    <source>
        <dbReference type="ARBA" id="ARBA00023136"/>
    </source>
</evidence>
<dbReference type="AlphaFoldDB" id="A0A0B6ZQM8"/>
<evidence type="ECO:0000256" key="1">
    <source>
        <dbReference type="ARBA" id="ARBA00004273"/>
    </source>
</evidence>
<sequence>KSDQSQDCSKDNTIDLCCFCLLLGSLGQTKNLLVDKMLGRAVVRRLSSLAEPLPKITHGSYRVPNSTGYKKLMERQNLFCREDGTLVWQKSGGDSILYNGTIVFAVVGTILNVGVLWKLISPPKN</sequence>
<dbReference type="EMBL" id="HACG01023155">
    <property type="protein sequence ID" value="CEK70020.1"/>
    <property type="molecule type" value="Transcribed_RNA"/>
</dbReference>
<dbReference type="Gene3D" id="4.10.91.10">
    <property type="entry name" value="Cytochrome c oxidase, subunit VIIa"/>
    <property type="match status" value="1"/>
</dbReference>
<keyword evidence="5 6" id="KW-0472">Membrane</keyword>
<evidence type="ECO:0000256" key="6">
    <source>
        <dbReference type="SAM" id="Phobius"/>
    </source>
</evidence>
<dbReference type="InterPro" id="IPR036539">
    <property type="entry name" value="Cyt_c_oxidase_su7a_sf"/>
</dbReference>
<dbReference type="GO" id="GO:0006123">
    <property type="term" value="P:mitochondrial electron transport, cytochrome c to oxygen"/>
    <property type="evidence" value="ECO:0007669"/>
    <property type="project" value="InterPro"/>
</dbReference>
<proteinExistence type="inferred from homology"/>
<evidence type="ECO:0000256" key="3">
    <source>
        <dbReference type="ARBA" id="ARBA00022792"/>
    </source>
</evidence>
<comment type="similarity">
    <text evidence="2">Belongs to the cytochrome c oxidase VIIa family.</text>
</comment>